<evidence type="ECO:0000256" key="1">
    <source>
        <dbReference type="ARBA" id="ARBA00009269"/>
    </source>
</evidence>
<dbReference type="GO" id="GO:0003735">
    <property type="term" value="F:structural constituent of ribosome"/>
    <property type="evidence" value="ECO:0007669"/>
    <property type="project" value="InterPro"/>
</dbReference>
<gene>
    <name evidence="4" type="ORF">LCGC14_0652550</name>
</gene>
<dbReference type="Gene3D" id="2.40.10.190">
    <property type="entry name" value="translation elongation factor selb, chain A, domain 4"/>
    <property type="match status" value="1"/>
</dbReference>
<evidence type="ECO:0008006" key="5">
    <source>
        <dbReference type="Google" id="ProtNLM"/>
    </source>
</evidence>
<name>A0A0F9U4A3_9ZZZZ</name>
<evidence type="ECO:0000313" key="4">
    <source>
        <dbReference type="EMBL" id="KKN48463.1"/>
    </source>
</evidence>
<sequence length="97" mass="10644">MSLNKLDLLRLEGVISNYRGGRHTIHQKHCILVFPNITTRKNANKLIGRTVVWISPTGKSLKGKVSRAHGNNGAVRAHFKKAGVPGQALGKKVKIIK</sequence>
<dbReference type="InterPro" id="IPR038661">
    <property type="entry name" value="Ribosomal_eL33_sf"/>
</dbReference>
<dbReference type="GO" id="GO:0005840">
    <property type="term" value="C:ribosome"/>
    <property type="evidence" value="ECO:0007669"/>
    <property type="project" value="UniProtKB-KW"/>
</dbReference>
<accession>A0A0F9U4A3</accession>
<comment type="similarity">
    <text evidence="1">Belongs to the eukaryotic ribosomal protein eL33 family.</text>
</comment>
<evidence type="ECO:0000256" key="2">
    <source>
        <dbReference type="ARBA" id="ARBA00022980"/>
    </source>
</evidence>
<dbReference type="InterPro" id="IPR009000">
    <property type="entry name" value="Transl_B-barrel_sf"/>
</dbReference>
<evidence type="ECO:0000256" key="3">
    <source>
        <dbReference type="ARBA" id="ARBA00023274"/>
    </source>
</evidence>
<keyword evidence="3" id="KW-0687">Ribonucleoprotein</keyword>
<protein>
    <recommendedName>
        <fullName evidence="5">50S ribosomal protein L35Ae</fullName>
    </recommendedName>
</protein>
<dbReference type="EMBL" id="LAZR01001219">
    <property type="protein sequence ID" value="KKN48463.1"/>
    <property type="molecule type" value="Genomic_DNA"/>
</dbReference>
<organism evidence="4">
    <name type="scientific">marine sediment metagenome</name>
    <dbReference type="NCBI Taxonomy" id="412755"/>
    <lineage>
        <taxon>unclassified sequences</taxon>
        <taxon>metagenomes</taxon>
        <taxon>ecological metagenomes</taxon>
    </lineage>
</organism>
<comment type="caution">
    <text evidence="4">The sequence shown here is derived from an EMBL/GenBank/DDBJ whole genome shotgun (WGS) entry which is preliminary data.</text>
</comment>
<dbReference type="HAMAP" id="MF_00573">
    <property type="entry name" value="Ribosomal_eL33"/>
    <property type="match status" value="1"/>
</dbReference>
<dbReference type="GO" id="GO:1990904">
    <property type="term" value="C:ribonucleoprotein complex"/>
    <property type="evidence" value="ECO:0007669"/>
    <property type="project" value="UniProtKB-KW"/>
</dbReference>
<dbReference type="Pfam" id="PF01247">
    <property type="entry name" value="Ribosomal_L35Ae"/>
    <property type="match status" value="1"/>
</dbReference>
<dbReference type="GO" id="GO:0006412">
    <property type="term" value="P:translation"/>
    <property type="evidence" value="ECO:0007669"/>
    <property type="project" value="InterPro"/>
</dbReference>
<dbReference type="SUPFAM" id="SSF50447">
    <property type="entry name" value="Translation proteins"/>
    <property type="match status" value="1"/>
</dbReference>
<keyword evidence="2" id="KW-0689">Ribosomal protein</keyword>
<proteinExistence type="inferred from homology"/>
<dbReference type="AlphaFoldDB" id="A0A0F9U4A3"/>
<dbReference type="InterPro" id="IPR001780">
    <property type="entry name" value="Ribosomal_eL33"/>
</dbReference>
<reference evidence="4" key="1">
    <citation type="journal article" date="2015" name="Nature">
        <title>Complex archaea that bridge the gap between prokaryotes and eukaryotes.</title>
        <authorList>
            <person name="Spang A."/>
            <person name="Saw J.H."/>
            <person name="Jorgensen S.L."/>
            <person name="Zaremba-Niedzwiedzka K."/>
            <person name="Martijn J."/>
            <person name="Lind A.E."/>
            <person name="van Eijk R."/>
            <person name="Schleper C."/>
            <person name="Guy L."/>
            <person name="Ettema T.J."/>
        </authorList>
    </citation>
    <scope>NUCLEOTIDE SEQUENCE</scope>
</reference>
<dbReference type="NCBIfam" id="NF003326">
    <property type="entry name" value="PRK04337.1"/>
    <property type="match status" value="1"/>
</dbReference>